<comment type="caution">
    <text evidence="3">The sequence shown here is derived from an EMBL/GenBank/DDBJ whole genome shotgun (WGS) entry which is preliminary data.</text>
</comment>
<dbReference type="EMBL" id="RKIK01000184">
    <property type="protein sequence ID" value="ROV56452.1"/>
    <property type="molecule type" value="Genomic_DNA"/>
</dbReference>
<dbReference type="InterPro" id="IPR035919">
    <property type="entry name" value="EAL_sf"/>
</dbReference>
<dbReference type="InterPro" id="IPR043128">
    <property type="entry name" value="Rev_trsase/Diguanyl_cyclase"/>
</dbReference>
<dbReference type="InterPro" id="IPR000160">
    <property type="entry name" value="GGDEF_dom"/>
</dbReference>
<dbReference type="PANTHER" id="PTHR33121:SF71">
    <property type="entry name" value="OXYGEN SENSOR PROTEIN DOSP"/>
    <property type="match status" value="1"/>
</dbReference>
<keyword evidence="1" id="KW-0812">Transmembrane</keyword>
<protein>
    <submittedName>
        <fullName evidence="3">GGDEF domain-containing protein</fullName>
    </submittedName>
</protein>
<dbReference type="InterPro" id="IPR001633">
    <property type="entry name" value="EAL_dom"/>
</dbReference>
<evidence type="ECO:0000313" key="3">
    <source>
        <dbReference type="EMBL" id="ROV56452.1"/>
    </source>
</evidence>
<dbReference type="PANTHER" id="PTHR33121">
    <property type="entry name" value="CYCLIC DI-GMP PHOSPHODIESTERASE PDEF"/>
    <property type="match status" value="1"/>
</dbReference>
<dbReference type="InterPro" id="IPR029787">
    <property type="entry name" value="Nucleotide_cyclase"/>
</dbReference>
<dbReference type="AlphaFoldDB" id="A0A3N3DPN2"/>
<organism evidence="3 4">
    <name type="scientific">Vibrio ponticus</name>
    <dbReference type="NCBI Taxonomy" id="265668"/>
    <lineage>
        <taxon>Bacteria</taxon>
        <taxon>Pseudomonadati</taxon>
        <taxon>Pseudomonadota</taxon>
        <taxon>Gammaproteobacteria</taxon>
        <taxon>Vibrionales</taxon>
        <taxon>Vibrionaceae</taxon>
        <taxon>Vibrio</taxon>
    </lineage>
</organism>
<reference evidence="3 4" key="1">
    <citation type="submission" date="2018-11" db="EMBL/GenBank/DDBJ databases">
        <title>Vibrio ponticus strain CAIM 1751 pathogenic for the snapper Lutjanus guttatus.</title>
        <authorList>
            <person name="Soto-Rodriguez S."/>
            <person name="Lozano-Olvera R."/>
            <person name="Gomez-Gil B."/>
        </authorList>
    </citation>
    <scope>NUCLEOTIDE SEQUENCE [LARGE SCALE GENOMIC DNA]</scope>
    <source>
        <strain evidence="3 4">CAIM 1751</strain>
    </source>
</reference>
<evidence type="ECO:0000313" key="4">
    <source>
        <dbReference type="Proteomes" id="UP000278792"/>
    </source>
</evidence>
<dbReference type="SUPFAM" id="SSF55073">
    <property type="entry name" value="Nucleotide cyclase"/>
    <property type="match status" value="1"/>
</dbReference>
<name>A0A3N3DPN2_9VIBR</name>
<keyword evidence="1" id="KW-0472">Membrane</keyword>
<proteinExistence type="predicted"/>
<accession>A0A3N3DPN2</accession>
<feature type="transmembrane region" description="Helical" evidence="1">
    <location>
        <begin position="6"/>
        <end position="24"/>
    </location>
</feature>
<keyword evidence="1" id="KW-1133">Transmembrane helix</keyword>
<dbReference type="SMART" id="SM00052">
    <property type="entry name" value="EAL"/>
    <property type="match status" value="1"/>
</dbReference>
<evidence type="ECO:0000259" key="2">
    <source>
        <dbReference type="PROSITE" id="PS50883"/>
    </source>
</evidence>
<dbReference type="Gene3D" id="3.30.70.270">
    <property type="match status" value="1"/>
</dbReference>
<feature type="domain" description="EAL" evidence="2">
    <location>
        <begin position="275"/>
        <end position="522"/>
    </location>
</feature>
<feature type="transmembrane region" description="Helical" evidence="1">
    <location>
        <begin position="36"/>
        <end position="58"/>
    </location>
</feature>
<dbReference type="Proteomes" id="UP000278792">
    <property type="component" value="Unassembled WGS sequence"/>
</dbReference>
<dbReference type="SUPFAM" id="SSF141868">
    <property type="entry name" value="EAL domain-like"/>
    <property type="match status" value="1"/>
</dbReference>
<dbReference type="SMART" id="SM00267">
    <property type="entry name" value="GGDEF"/>
    <property type="match status" value="1"/>
</dbReference>
<dbReference type="Gene3D" id="3.20.20.450">
    <property type="entry name" value="EAL domain"/>
    <property type="match status" value="1"/>
</dbReference>
<dbReference type="InterPro" id="IPR050706">
    <property type="entry name" value="Cyclic-di-GMP_PDE-like"/>
</dbReference>
<gene>
    <name evidence="3" type="ORF">EGH82_23530</name>
</gene>
<dbReference type="CDD" id="cd01948">
    <property type="entry name" value="EAL"/>
    <property type="match status" value="1"/>
</dbReference>
<dbReference type="Pfam" id="PF00563">
    <property type="entry name" value="EAL"/>
    <property type="match status" value="1"/>
</dbReference>
<sequence>MSKVNVLIFTLAVLLITIIIKIDITEYEPLLIEYFYAYVFLFSFIILCSVSLLVYNMIMTSIRQLDLLVVSSDLSKSDGIVFNSMFSALSDLSKSVNVLISRIKQRMDAIDSNNYIDRATLLPNKLWINDRCEHVNFGAMILFQVESVNDIANSLKFNEYELFMREISSVLNNIIGEDAVIIRIDSDKYALGVESEFKINYLIDKVKTINSYPFDTWSNTIYVDFWFGTSSSSIGYVSTATSLLDDAKLALYEARRTMVRHVHFNILMRQNNENKMRTYNKLKVAVSNDEFIPYFQPIVDFKTNRIVGAEALARWHEPNDGIIGPQDFIQLAEDTGLIDLIGISIIRKTLIWYKSNSGYLGDFNVHINISIKQLMNSSFPHDIESLLRDVDYNYKNIYFELTESIYMESKLVLENLEQIRKLGIKLSIDDFGTGYSSFSYLRDIEFNSLKIDRSFVNSRNIELLKAMVGMGKSLGCEVIAEGVETKEQCEILKKMNCDFVQGYFYSKPLPESEFVVFFESFGKIKELVKS</sequence>
<evidence type="ECO:0000256" key="1">
    <source>
        <dbReference type="SAM" id="Phobius"/>
    </source>
</evidence>
<dbReference type="PROSITE" id="PS50883">
    <property type="entry name" value="EAL"/>
    <property type="match status" value="1"/>
</dbReference>
<dbReference type="GO" id="GO:0071111">
    <property type="term" value="F:cyclic-guanylate-specific phosphodiesterase activity"/>
    <property type="evidence" value="ECO:0007669"/>
    <property type="project" value="InterPro"/>
</dbReference>